<dbReference type="OrthoDB" id="9813903at2"/>
<dbReference type="CDD" id="cd00130">
    <property type="entry name" value="PAS"/>
    <property type="match status" value="1"/>
</dbReference>
<evidence type="ECO:0000313" key="6">
    <source>
        <dbReference type="EMBL" id="KEF30059.1"/>
    </source>
</evidence>
<evidence type="ECO:0000259" key="4">
    <source>
        <dbReference type="PROSITE" id="PS50112"/>
    </source>
</evidence>
<feature type="domain" description="PAS" evidence="4">
    <location>
        <begin position="45"/>
        <end position="91"/>
    </location>
</feature>
<comment type="caution">
    <text evidence="6">The sequence shown here is derived from an EMBL/GenBank/DDBJ whole genome shotgun (WGS) entry which is preliminary data.</text>
</comment>
<dbReference type="InterPro" id="IPR029016">
    <property type="entry name" value="GAF-like_dom_sf"/>
</dbReference>
<keyword evidence="7" id="KW-1185">Reference proteome</keyword>
<gene>
    <name evidence="6" type="ORF">D777_03235</name>
</gene>
<dbReference type="Pfam" id="PF00990">
    <property type="entry name" value="GGDEF"/>
    <property type="match status" value="1"/>
</dbReference>
<dbReference type="InterPro" id="IPR043128">
    <property type="entry name" value="Rev_trsase/Diguanyl_cyclase"/>
</dbReference>
<dbReference type="PATRIC" id="fig|1137280.3.peg.3051"/>
<dbReference type="InterPro" id="IPR000014">
    <property type="entry name" value="PAS"/>
</dbReference>
<dbReference type="Gene3D" id="3.30.450.20">
    <property type="entry name" value="PAS domain"/>
    <property type="match status" value="1"/>
</dbReference>
<evidence type="ECO:0000256" key="3">
    <source>
        <dbReference type="ARBA" id="ARBA00034247"/>
    </source>
</evidence>
<dbReference type="GO" id="GO:0043709">
    <property type="term" value="P:cell adhesion involved in single-species biofilm formation"/>
    <property type="evidence" value="ECO:0007669"/>
    <property type="project" value="TreeGrafter"/>
</dbReference>
<accession>A0A072MXC3</accession>
<organism evidence="6 7">
    <name type="scientific">Marinobacter nitratireducens</name>
    <dbReference type="NCBI Taxonomy" id="1137280"/>
    <lineage>
        <taxon>Bacteria</taxon>
        <taxon>Pseudomonadati</taxon>
        <taxon>Pseudomonadota</taxon>
        <taxon>Gammaproteobacteria</taxon>
        <taxon>Pseudomonadales</taxon>
        <taxon>Marinobacteraceae</taxon>
        <taxon>Marinobacter</taxon>
    </lineage>
</organism>
<dbReference type="InterPro" id="IPR050469">
    <property type="entry name" value="Diguanylate_Cyclase"/>
</dbReference>
<dbReference type="PANTHER" id="PTHR45138">
    <property type="entry name" value="REGULATORY COMPONENTS OF SENSORY TRANSDUCTION SYSTEM"/>
    <property type="match status" value="1"/>
</dbReference>
<dbReference type="NCBIfam" id="TIGR00254">
    <property type="entry name" value="GGDEF"/>
    <property type="match status" value="1"/>
</dbReference>
<dbReference type="SUPFAM" id="SSF55785">
    <property type="entry name" value="PYP-like sensor domain (PAS domain)"/>
    <property type="match status" value="1"/>
</dbReference>
<dbReference type="RefSeq" id="WP_036133933.1">
    <property type="nucleotide sequence ID" value="NZ_ANIE01000009.1"/>
</dbReference>
<dbReference type="GO" id="GO:0005886">
    <property type="term" value="C:plasma membrane"/>
    <property type="evidence" value="ECO:0007669"/>
    <property type="project" value="TreeGrafter"/>
</dbReference>
<dbReference type="Proteomes" id="UP000035057">
    <property type="component" value="Unassembled WGS sequence"/>
</dbReference>
<dbReference type="PANTHER" id="PTHR45138:SF9">
    <property type="entry name" value="DIGUANYLATE CYCLASE DGCM-RELATED"/>
    <property type="match status" value="1"/>
</dbReference>
<reference evidence="6 7" key="1">
    <citation type="submission" date="2012-12" db="EMBL/GenBank/DDBJ databases">
        <title>Genome assembly of Marinobacter sp. AK21.</title>
        <authorList>
            <person name="Khatri I."/>
            <person name="Kumar R."/>
            <person name="Vaidya B."/>
            <person name="Subramanian S."/>
            <person name="Pinnaka A."/>
        </authorList>
    </citation>
    <scope>NUCLEOTIDE SEQUENCE [LARGE SCALE GENOMIC DNA]</scope>
    <source>
        <strain evidence="6 7">AK21</strain>
    </source>
</reference>
<dbReference type="SUPFAM" id="SSF55781">
    <property type="entry name" value="GAF domain-like"/>
    <property type="match status" value="1"/>
</dbReference>
<dbReference type="InterPro" id="IPR029787">
    <property type="entry name" value="Nucleotide_cyclase"/>
</dbReference>
<dbReference type="InterPro" id="IPR000160">
    <property type="entry name" value="GGDEF_dom"/>
</dbReference>
<dbReference type="FunFam" id="3.30.70.270:FF:000001">
    <property type="entry name" value="Diguanylate cyclase domain protein"/>
    <property type="match status" value="1"/>
</dbReference>
<evidence type="ECO:0000256" key="1">
    <source>
        <dbReference type="ARBA" id="ARBA00001946"/>
    </source>
</evidence>
<comment type="catalytic activity">
    <reaction evidence="3">
        <text>2 GTP = 3',3'-c-di-GMP + 2 diphosphate</text>
        <dbReference type="Rhea" id="RHEA:24898"/>
        <dbReference type="ChEBI" id="CHEBI:33019"/>
        <dbReference type="ChEBI" id="CHEBI:37565"/>
        <dbReference type="ChEBI" id="CHEBI:58805"/>
        <dbReference type="EC" id="2.7.7.65"/>
    </reaction>
</comment>
<evidence type="ECO:0000256" key="2">
    <source>
        <dbReference type="ARBA" id="ARBA00012528"/>
    </source>
</evidence>
<dbReference type="GO" id="GO:0052621">
    <property type="term" value="F:diguanylate cyclase activity"/>
    <property type="evidence" value="ECO:0007669"/>
    <property type="project" value="UniProtKB-EC"/>
</dbReference>
<evidence type="ECO:0000259" key="5">
    <source>
        <dbReference type="PROSITE" id="PS50887"/>
    </source>
</evidence>
<dbReference type="NCBIfam" id="TIGR00229">
    <property type="entry name" value="sensory_box"/>
    <property type="match status" value="1"/>
</dbReference>
<dbReference type="GO" id="GO:1902201">
    <property type="term" value="P:negative regulation of bacterial-type flagellum-dependent cell motility"/>
    <property type="evidence" value="ECO:0007669"/>
    <property type="project" value="TreeGrafter"/>
</dbReference>
<proteinExistence type="predicted"/>
<feature type="domain" description="GGDEF" evidence="5">
    <location>
        <begin position="359"/>
        <end position="495"/>
    </location>
</feature>
<name>A0A072MXC3_9GAMM</name>
<dbReference type="EMBL" id="ANIE01000009">
    <property type="protein sequence ID" value="KEF30059.1"/>
    <property type="molecule type" value="Genomic_DNA"/>
</dbReference>
<dbReference type="InterPro" id="IPR003018">
    <property type="entry name" value="GAF"/>
</dbReference>
<comment type="cofactor">
    <cofactor evidence="1">
        <name>Mg(2+)</name>
        <dbReference type="ChEBI" id="CHEBI:18420"/>
    </cofactor>
</comment>
<dbReference type="SUPFAM" id="SSF55073">
    <property type="entry name" value="Nucleotide cyclase"/>
    <property type="match status" value="1"/>
</dbReference>
<dbReference type="PROSITE" id="PS50112">
    <property type="entry name" value="PAS"/>
    <property type="match status" value="1"/>
</dbReference>
<dbReference type="Pfam" id="PF13492">
    <property type="entry name" value="GAF_3"/>
    <property type="match status" value="1"/>
</dbReference>
<dbReference type="Gene3D" id="3.30.70.270">
    <property type="match status" value="1"/>
</dbReference>
<dbReference type="SMART" id="SM00267">
    <property type="entry name" value="GGDEF"/>
    <property type="match status" value="1"/>
</dbReference>
<dbReference type="SMART" id="SM00065">
    <property type="entry name" value="GAF"/>
    <property type="match status" value="1"/>
</dbReference>
<dbReference type="PROSITE" id="PS50887">
    <property type="entry name" value="GGDEF"/>
    <property type="match status" value="1"/>
</dbReference>
<protein>
    <recommendedName>
        <fullName evidence="2">diguanylate cyclase</fullName>
        <ecNumber evidence="2">2.7.7.65</ecNumber>
    </recommendedName>
</protein>
<dbReference type="AlphaFoldDB" id="A0A072MXC3"/>
<evidence type="ECO:0000313" key="7">
    <source>
        <dbReference type="Proteomes" id="UP000035057"/>
    </source>
</evidence>
<dbReference type="Gene3D" id="3.30.450.40">
    <property type="match status" value="1"/>
</dbReference>
<dbReference type="STRING" id="1137280.D777_03235"/>
<dbReference type="InterPro" id="IPR013655">
    <property type="entry name" value="PAS_fold_3"/>
</dbReference>
<dbReference type="InterPro" id="IPR035965">
    <property type="entry name" value="PAS-like_dom_sf"/>
</dbReference>
<dbReference type="CDD" id="cd01949">
    <property type="entry name" value="GGDEF"/>
    <property type="match status" value="1"/>
</dbReference>
<dbReference type="Pfam" id="PF08447">
    <property type="entry name" value="PAS_3"/>
    <property type="match status" value="1"/>
</dbReference>
<sequence length="499" mass="55968">MALSNDGPADAAPPQDFFRKLSDAVPGIFYTYWLSADASKHCFPYVSEQVKALFGLAPANLSADGNALFALIHPEDYPILGESIAESVQSLEPWRCRARLQVVDGSYIWFEGFSQPERQADGSTLWYGQFHNIQQYKELEQELRDSEAEYSFQARFQSLVARLSKEFIHAGGKTIDDCIDQFLSEVGEFFGADRVYLYALDDDFESMTKTHRWCRPGIPSLIAPNQTIALDNRLPWHQQILQMIEGNRVVFTGHDVERLSSDGEDSTTLATVFSVPISVQGRVVGFMGMDFYASDSWRDDLNDLLVILAGLLSGVLERHLLEERLVRQSLKDPLTGLYNRRYLMPRLEEMMQRVGRYNEDFSVAIIDIDHFKRINDRLGHMAGDAVLCRFSEIVRKESRATDIVARFGGEEFVVVFPDQGMAETALAIDRILQAVCNGGFAFQGLEIAVTASAGIASASEDVLNKDTVDELLSLADERLYKAKSSGRNRFMDSSGQSPI</sequence>
<dbReference type="EC" id="2.7.7.65" evidence="2"/>